<feature type="domain" description="STAS" evidence="3">
    <location>
        <begin position="6"/>
        <end position="110"/>
    </location>
</feature>
<name>A0A1H6EIS1_9ACTN</name>
<dbReference type="PANTHER" id="PTHR33495:SF2">
    <property type="entry name" value="ANTI-SIGMA FACTOR ANTAGONIST TM_1081-RELATED"/>
    <property type="match status" value="1"/>
</dbReference>
<evidence type="ECO:0000313" key="4">
    <source>
        <dbReference type="EMBL" id="SEG97732.1"/>
    </source>
</evidence>
<evidence type="ECO:0000256" key="1">
    <source>
        <dbReference type="ARBA" id="ARBA00009013"/>
    </source>
</evidence>
<evidence type="ECO:0000313" key="5">
    <source>
        <dbReference type="Proteomes" id="UP000236732"/>
    </source>
</evidence>
<dbReference type="InterPro" id="IPR036513">
    <property type="entry name" value="STAS_dom_sf"/>
</dbReference>
<evidence type="ECO:0000256" key="2">
    <source>
        <dbReference type="RuleBase" id="RU003749"/>
    </source>
</evidence>
<protein>
    <recommendedName>
        <fullName evidence="2">Anti-sigma factor antagonist</fullName>
    </recommendedName>
</protein>
<sequence>MTIIDTPPPASTVKPSTTVHLSGEINIFTSEALRTRLMDELDHSHESLVLDLSGLSFHDVSGLAVLVGVQRRARSMGITLALTAPSSRTSTMLRLTGLGRGLLIEPLPIA</sequence>
<evidence type="ECO:0000259" key="3">
    <source>
        <dbReference type="PROSITE" id="PS50801"/>
    </source>
</evidence>
<dbReference type="PROSITE" id="PS50801">
    <property type="entry name" value="STAS"/>
    <property type="match status" value="1"/>
</dbReference>
<gene>
    <name evidence="4" type="ORF">SAMN05444920_11139</name>
</gene>
<dbReference type="CDD" id="cd07043">
    <property type="entry name" value="STAS_anti-anti-sigma_factors"/>
    <property type="match status" value="1"/>
</dbReference>
<keyword evidence="5" id="KW-1185">Reference proteome</keyword>
<dbReference type="Gene3D" id="3.30.750.24">
    <property type="entry name" value="STAS domain"/>
    <property type="match status" value="1"/>
</dbReference>
<dbReference type="GO" id="GO:0043856">
    <property type="term" value="F:anti-sigma factor antagonist activity"/>
    <property type="evidence" value="ECO:0007669"/>
    <property type="project" value="InterPro"/>
</dbReference>
<dbReference type="RefSeq" id="WP_103959994.1">
    <property type="nucleotide sequence ID" value="NZ_FNVT01000011.1"/>
</dbReference>
<dbReference type="Pfam" id="PF01740">
    <property type="entry name" value="STAS"/>
    <property type="match status" value="1"/>
</dbReference>
<dbReference type="InterPro" id="IPR003658">
    <property type="entry name" value="Anti-sigma_ant"/>
</dbReference>
<comment type="similarity">
    <text evidence="1 2">Belongs to the anti-sigma-factor antagonist family.</text>
</comment>
<dbReference type="AlphaFoldDB" id="A0A1H6EIS1"/>
<dbReference type="EMBL" id="FNVT01000011">
    <property type="protein sequence ID" value="SEG97732.1"/>
    <property type="molecule type" value="Genomic_DNA"/>
</dbReference>
<dbReference type="InterPro" id="IPR002645">
    <property type="entry name" value="STAS_dom"/>
</dbReference>
<organism evidence="4 5">
    <name type="scientific">Nonomuraea solani</name>
    <dbReference type="NCBI Taxonomy" id="1144553"/>
    <lineage>
        <taxon>Bacteria</taxon>
        <taxon>Bacillati</taxon>
        <taxon>Actinomycetota</taxon>
        <taxon>Actinomycetes</taxon>
        <taxon>Streptosporangiales</taxon>
        <taxon>Streptosporangiaceae</taxon>
        <taxon>Nonomuraea</taxon>
    </lineage>
</organism>
<dbReference type="NCBIfam" id="TIGR00377">
    <property type="entry name" value="ant_ant_sig"/>
    <property type="match status" value="1"/>
</dbReference>
<dbReference type="Proteomes" id="UP000236732">
    <property type="component" value="Unassembled WGS sequence"/>
</dbReference>
<reference evidence="4 5" key="1">
    <citation type="submission" date="2016-10" db="EMBL/GenBank/DDBJ databases">
        <authorList>
            <person name="de Groot N.N."/>
        </authorList>
    </citation>
    <scope>NUCLEOTIDE SEQUENCE [LARGE SCALE GENOMIC DNA]</scope>
    <source>
        <strain evidence="4 5">CGMCC 4.7037</strain>
    </source>
</reference>
<accession>A0A1H6EIS1</accession>
<dbReference type="PANTHER" id="PTHR33495">
    <property type="entry name" value="ANTI-SIGMA FACTOR ANTAGONIST TM_1081-RELATED-RELATED"/>
    <property type="match status" value="1"/>
</dbReference>
<proteinExistence type="inferred from homology"/>
<dbReference type="OrthoDB" id="3294096at2"/>
<dbReference type="SUPFAM" id="SSF52091">
    <property type="entry name" value="SpoIIaa-like"/>
    <property type="match status" value="1"/>
</dbReference>